<dbReference type="InterPro" id="IPR035965">
    <property type="entry name" value="PAS-like_dom_sf"/>
</dbReference>
<evidence type="ECO:0000256" key="7">
    <source>
        <dbReference type="ARBA" id="ARBA00022741"/>
    </source>
</evidence>
<dbReference type="Pfam" id="PF00512">
    <property type="entry name" value="HisKA"/>
    <property type="match status" value="1"/>
</dbReference>
<keyword evidence="6" id="KW-0808">Transferase</keyword>
<dbReference type="Proteomes" id="UP000253209">
    <property type="component" value="Unassembled WGS sequence"/>
</dbReference>
<dbReference type="RefSeq" id="WP_114004381.1">
    <property type="nucleotide sequence ID" value="NZ_QGDC01000003.1"/>
</dbReference>
<dbReference type="InterPro" id="IPR001294">
    <property type="entry name" value="Phytochrome"/>
</dbReference>
<dbReference type="SMART" id="SM00388">
    <property type="entry name" value="HisKA"/>
    <property type="match status" value="1"/>
</dbReference>
<dbReference type="GO" id="GO:0009881">
    <property type="term" value="F:photoreceptor activity"/>
    <property type="evidence" value="ECO:0007669"/>
    <property type="project" value="UniProtKB-KW"/>
</dbReference>
<evidence type="ECO:0000256" key="2">
    <source>
        <dbReference type="ARBA" id="ARBA00012438"/>
    </source>
</evidence>
<evidence type="ECO:0000313" key="16">
    <source>
        <dbReference type="Proteomes" id="UP000253209"/>
    </source>
</evidence>
<keyword evidence="10" id="KW-0157">Chromophore</keyword>
<evidence type="ECO:0000256" key="3">
    <source>
        <dbReference type="ARBA" id="ARBA00022543"/>
    </source>
</evidence>
<keyword evidence="9" id="KW-0067">ATP-binding</keyword>
<evidence type="ECO:0000256" key="5">
    <source>
        <dbReference type="ARBA" id="ARBA00022606"/>
    </source>
</evidence>
<dbReference type="GO" id="GO:0009584">
    <property type="term" value="P:detection of visible light"/>
    <property type="evidence" value="ECO:0007669"/>
    <property type="project" value="InterPro"/>
</dbReference>
<evidence type="ECO:0000256" key="4">
    <source>
        <dbReference type="ARBA" id="ARBA00022553"/>
    </source>
</evidence>
<dbReference type="InterPro" id="IPR003018">
    <property type="entry name" value="GAF"/>
</dbReference>
<proteinExistence type="predicted"/>
<dbReference type="SMART" id="SM00065">
    <property type="entry name" value="GAF"/>
    <property type="match status" value="1"/>
</dbReference>
<dbReference type="SUPFAM" id="SSF55874">
    <property type="entry name" value="ATPase domain of HSP90 chaperone/DNA topoisomerase II/histidine kinase"/>
    <property type="match status" value="1"/>
</dbReference>
<protein>
    <recommendedName>
        <fullName evidence="2">histidine kinase</fullName>
        <ecNumber evidence="2">2.7.13.3</ecNumber>
    </recommendedName>
</protein>
<dbReference type="GO" id="GO:0000155">
    <property type="term" value="F:phosphorelay sensor kinase activity"/>
    <property type="evidence" value="ECO:0007669"/>
    <property type="project" value="InterPro"/>
</dbReference>
<comment type="caution">
    <text evidence="15">The sequence shown here is derived from an EMBL/GenBank/DDBJ whole genome shotgun (WGS) entry which is preliminary data.</text>
</comment>
<dbReference type="Pfam" id="PF01590">
    <property type="entry name" value="GAF"/>
    <property type="match status" value="1"/>
</dbReference>
<dbReference type="Gene3D" id="3.30.450.270">
    <property type="match status" value="1"/>
</dbReference>
<dbReference type="GO" id="GO:0006355">
    <property type="term" value="P:regulation of DNA-templated transcription"/>
    <property type="evidence" value="ECO:0007669"/>
    <property type="project" value="InterPro"/>
</dbReference>
<keyword evidence="5" id="KW-0716">Sensory transduction</keyword>
<dbReference type="Gene3D" id="3.30.450.20">
    <property type="entry name" value="PAS domain"/>
    <property type="match status" value="1"/>
</dbReference>
<name>A0A367GQW2_9SPHI</name>
<dbReference type="EC" id="2.7.13.3" evidence="2"/>
<dbReference type="Gene3D" id="3.30.565.10">
    <property type="entry name" value="Histidine kinase-like ATPase, C-terminal domain"/>
    <property type="match status" value="1"/>
</dbReference>
<sequence length="654" mass="73833">MLHVDLTNCDNEPIRIPGRVQSHGFLIAVDQDLKICFCSENTDTFLGEAPGALLGKPVDVLNSIGDQEEDMAGIIRRAAQLRKRDNTIPTGAHRVMIKGQALNLVINPAEDYLLAEFEPEDSSLDADLQQMVGRSLSEILADKQLDKLLTNTAEQVRRITRYDRVMVYKFHTDGHGEVVAEAKNDTLESWLGLHYPASDIPRQARDLYKHNLVRLIADVNTEPAAIVTNLNGQTGASLDLTSSMLRAVSPIHIQYLKNMEVASSFSVSIRDQGELWGLIACHSYSPRFINFNQRESAKLVGQVLSSAISFRQQEEDQQKATRSRTVVEQLTRNLLRNTPVEEALIKYDVTFADAIESTGAALLFENQLYTIGKTPENDFIERLITWLEDKMESSIYATSNLSADFPDAAEHKGMASGLLACRLSRELDEYMLWFRPEVITHVTWAGNPEKNIEVDSRGMQIISPRNSFEAWSQDVKYTSAPWSKHDTDTALLLKDEINYSISRKATELRILNEKLREAYAELDSFSYTISHDLKNPLTAIKSYSQLIVRRFELPEQVKTMVERIEGNVVKMQDMIDEVLNYSKIGQAKLRVKAINMQKLLDELRRDMIIASDNPNLRLEIKETPEVHGDETMVLQVFSNLVGNAVKYSGKSDIP</sequence>
<evidence type="ECO:0000313" key="15">
    <source>
        <dbReference type="EMBL" id="RCH55465.1"/>
    </source>
</evidence>
<evidence type="ECO:0000256" key="9">
    <source>
        <dbReference type="ARBA" id="ARBA00022840"/>
    </source>
</evidence>
<feature type="domain" description="Phytochrome chromophore attachment site" evidence="13">
    <location>
        <begin position="144"/>
        <end position="306"/>
    </location>
</feature>
<dbReference type="AlphaFoldDB" id="A0A367GQW2"/>
<dbReference type="GO" id="GO:0005524">
    <property type="term" value="F:ATP binding"/>
    <property type="evidence" value="ECO:0007669"/>
    <property type="project" value="UniProtKB-KW"/>
</dbReference>
<keyword evidence="4" id="KW-0597">Phosphoprotein</keyword>
<dbReference type="SUPFAM" id="SSF47384">
    <property type="entry name" value="Homodimeric domain of signal transducing histidine kinase"/>
    <property type="match status" value="1"/>
</dbReference>
<evidence type="ECO:0000259" key="13">
    <source>
        <dbReference type="PROSITE" id="PS50046"/>
    </source>
</evidence>
<dbReference type="Gene3D" id="3.30.450.40">
    <property type="match status" value="1"/>
</dbReference>
<dbReference type="InterPro" id="IPR005467">
    <property type="entry name" value="His_kinase_dom"/>
</dbReference>
<dbReference type="Gene3D" id="1.10.287.130">
    <property type="match status" value="1"/>
</dbReference>
<evidence type="ECO:0000256" key="8">
    <source>
        <dbReference type="ARBA" id="ARBA00022777"/>
    </source>
</evidence>
<gene>
    <name evidence="15" type="ORF">DJ568_06105</name>
</gene>
<reference evidence="15 16" key="1">
    <citation type="submission" date="2018-05" db="EMBL/GenBank/DDBJ databases">
        <title>Mucilaginibacter hurinus sp. nov., isolated from briquette warehouse soil.</title>
        <authorList>
            <person name="Choi L."/>
        </authorList>
    </citation>
    <scope>NUCLEOTIDE SEQUENCE [LARGE SCALE GENOMIC DNA]</scope>
    <source>
        <strain evidence="15 16">ZR32</strain>
    </source>
</reference>
<dbReference type="CDD" id="cd00082">
    <property type="entry name" value="HisKA"/>
    <property type="match status" value="1"/>
</dbReference>
<keyword evidence="8 15" id="KW-0418">Kinase</keyword>
<evidence type="ECO:0000256" key="11">
    <source>
        <dbReference type="ARBA" id="ARBA00023012"/>
    </source>
</evidence>
<dbReference type="PROSITE" id="PS50046">
    <property type="entry name" value="PHYTOCHROME_2"/>
    <property type="match status" value="1"/>
</dbReference>
<keyword evidence="11" id="KW-0902">Two-component regulatory system</keyword>
<comment type="catalytic activity">
    <reaction evidence="1">
        <text>ATP + protein L-histidine = ADP + protein N-phospho-L-histidine.</text>
        <dbReference type="EC" id="2.7.13.3"/>
    </reaction>
</comment>
<evidence type="ECO:0000256" key="6">
    <source>
        <dbReference type="ARBA" id="ARBA00022679"/>
    </source>
</evidence>
<evidence type="ECO:0000259" key="14">
    <source>
        <dbReference type="PROSITE" id="PS50109"/>
    </source>
</evidence>
<evidence type="ECO:0000256" key="12">
    <source>
        <dbReference type="ARBA" id="ARBA00023170"/>
    </source>
</evidence>
<dbReference type="PROSITE" id="PS50109">
    <property type="entry name" value="HIS_KIN"/>
    <property type="match status" value="1"/>
</dbReference>
<dbReference type="PRINTS" id="PR01033">
    <property type="entry name" value="PHYTOCHROME"/>
</dbReference>
<evidence type="ECO:0000256" key="1">
    <source>
        <dbReference type="ARBA" id="ARBA00000085"/>
    </source>
</evidence>
<dbReference type="EMBL" id="QGDC01000003">
    <property type="protein sequence ID" value="RCH55465.1"/>
    <property type="molecule type" value="Genomic_DNA"/>
</dbReference>
<dbReference type="InterPro" id="IPR043150">
    <property type="entry name" value="Phytochrome_PHY_sf"/>
</dbReference>
<keyword evidence="12" id="KW-0675">Receptor</keyword>
<dbReference type="InterPro" id="IPR029016">
    <property type="entry name" value="GAF-like_dom_sf"/>
</dbReference>
<dbReference type="Pfam" id="PF00360">
    <property type="entry name" value="PHY"/>
    <property type="match status" value="1"/>
</dbReference>
<dbReference type="InterPro" id="IPR016132">
    <property type="entry name" value="Phyto_chromo_attachment"/>
</dbReference>
<dbReference type="InterPro" id="IPR036097">
    <property type="entry name" value="HisK_dim/P_sf"/>
</dbReference>
<dbReference type="PANTHER" id="PTHR43065:SF10">
    <property type="entry name" value="PEROXIDE STRESS-ACTIVATED HISTIDINE KINASE MAK3"/>
    <property type="match status" value="1"/>
</dbReference>
<dbReference type="SUPFAM" id="SSF55785">
    <property type="entry name" value="PYP-like sensor domain (PAS domain)"/>
    <property type="match status" value="1"/>
</dbReference>
<dbReference type="InterPro" id="IPR003661">
    <property type="entry name" value="HisK_dim/P_dom"/>
</dbReference>
<evidence type="ECO:0000256" key="10">
    <source>
        <dbReference type="ARBA" id="ARBA00022991"/>
    </source>
</evidence>
<organism evidence="15 16">
    <name type="scientific">Mucilaginibacter hurinus</name>
    <dbReference type="NCBI Taxonomy" id="2201324"/>
    <lineage>
        <taxon>Bacteria</taxon>
        <taxon>Pseudomonadati</taxon>
        <taxon>Bacteroidota</taxon>
        <taxon>Sphingobacteriia</taxon>
        <taxon>Sphingobacteriales</taxon>
        <taxon>Sphingobacteriaceae</taxon>
        <taxon>Mucilaginibacter</taxon>
    </lineage>
</organism>
<dbReference type="InterPro" id="IPR013515">
    <property type="entry name" value="Phytochrome_cen-reg"/>
</dbReference>
<dbReference type="InterPro" id="IPR036890">
    <property type="entry name" value="HATPase_C_sf"/>
</dbReference>
<dbReference type="SUPFAM" id="SSF55781">
    <property type="entry name" value="GAF domain-like"/>
    <property type="match status" value="2"/>
</dbReference>
<dbReference type="OrthoDB" id="9766459at2"/>
<dbReference type="InterPro" id="IPR013654">
    <property type="entry name" value="PAS_2"/>
</dbReference>
<dbReference type="Pfam" id="PF08446">
    <property type="entry name" value="PAS_2"/>
    <property type="match status" value="1"/>
</dbReference>
<accession>A0A367GQW2</accession>
<dbReference type="PANTHER" id="PTHR43065">
    <property type="entry name" value="SENSOR HISTIDINE KINASE"/>
    <property type="match status" value="1"/>
</dbReference>
<feature type="domain" description="Histidine kinase" evidence="14">
    <location>
        <begin position="528"/>
        <end position="654"/>
    </location>
</feature>
<keyword evidence="3" id="KW-0600">Photoreceptor protein</keyword>
<keyword evidence="7" id="KW-0547">Nucleotide-binding</keyword>
<keyword evidence="16" id="KW-1185">Reference proteome</keyword>